<organism evidence="7 8">
    <name type="scientific">Novosphingobium anseongense</name>
    <dbReference type="NCBI Taxonomy" id="3133436"/>
    <lineage>
        <taxon>Bacteria</taxon>
        <taxon>Pseudomonadati</taxon>
        <taxon>Pseudomonadota</taxon>
        <taxon>Alphaproteobacteria</taxon>
        <taxon>Sphingomonadales</taxon>
        <taxon>Sphingomonadaceae</taxon>
        <taxon>Novosphingobium</taxon>
    </lineage>
</organism>
<feature type="domain" description="TauD/TfdA-like" evidence="6">
    <location>
        <begin position="9"/>
        <end position="255"/>
    </location>
</feature>
<dbReference type="SUPFAM" id="SSF51197">
    <property type="entry name" value="Clavaminate synthase-like"/>
    <property type="match status" value="1"/>
</dbReference>
<name>A0ABU8S2B2_9SPHN</name>
<dbReference type="EMBL" id="JBBHJZ010000005">
    <property type="protein sequence ID" value="MEJ5979099.1"/>
    <property type="molecule type" value="Genomic_DNA"/>
</dbReference>
<proteinExistence type="inferred from homology"/>
<evidence type="ECO:0000256" key="2">
    <source>
        <dbReference type="ARBA" id="ARBA00022723"/>
    </source>
</evidence>
<keyword evidence="3 7" id="KW-0223">Dioxygenase</keyword>
<gene>
    <name evidence="7" type="ORF">WG901_20775</name>
</gene>
<evidence type="ECO:0000313" key="8">
    <source>
        <dbReference type="Proteomes" id="UP001361239"/>
    </source>
</evidence>
<comment type="similarity">
    <text evidence="1">Belongs to the TfdA dioxygenase family.</text>
</comment>
<dbReference type="InterPro" id="IPR042098">
    <property type="entry name" value="TauD-like_sf"/>
</dbReference>
<sequence length="285" mass="31363">MTLKTCAIAPFGVEVMLDLAAGKSLGEAVRGELQALFLQHHLLVFRGLHLTMDEQIDLCRSFGPVPASAYENFYVSNTREDGFLGTRELQWHNDVPYLPSPYLVAALHAVEVDPDTTSTKFVDAAAAYARLPAALKARVQGLKALQVRQRLHDRANRLEDLEAGDLCTVHPVVRTQPETGQPYLFVNENMTAEIIGLSRDESDALLGEIYAGLYAESGVYDHAWQPGDMVIWDNLVVQHARGQVGSGARTLQRVTCTRHTYTEQYPADSVGEDLLNTTLLVGADS</sequence>
<dbReference type="Pfam" id="PF02668">
    <property type="entry name" value="TauD"/>
    <property type="match status" value="1"/>
</dbReference>
<evidence type="ECO:0000256" key="5">
    <source>
        <dbReference type="ARBA" id="ARBA00023004"/>
    </source>
</evidence>
<dbReference type="Proteomes" id="UP001361239">
    <property type="component" value="Unassembled WGS sequence"/>
</dbReference>
<dbReference type="PANTHER" id="PTHR30468:SF1">
    <property type="entry name" value="ALPHA-KETOGLUTARATE-DEPENDENT SULFONATE DIOXYGENASE"/>
    <property type="match status" value="1"/>
</dbReference>
<dbReference type="InterPro" id="IPR051323">
    <property type="entry name" value="AtsK-like"/>
</dbReference>
<keyword evidence="8" id="KW-1185">Reference proteome</keyword>
<dbReference type="RefSeq" id="WP_339589036.1">
    <property type="nucleotide sequence ID" value="NZ_JBBHJZ010000005.1"/>
</dbReference>
<evidence type="ECO:0000259" key="6">
    <source>
        <dbReference type="Pfam" id="PF02668"/>
    </source>
</evidence>
<evidence type="ECO:0000256" key="1">
    <source>
        <dbReference type="ARBA" id="ARBA00005896"/>
    </source>
</evidence>
<accession>A0ABU8S2B2</accession>
<keyword evidence="2" id="KW-0479">Metal-binding</keyword>
<dbReference type="InterPro" id="IPR003819">
    <property type="entry name" value="TauD/TfdA-like"/>
</dbReference>
<dbReference type="GO" id="GO:0051213">
    <property type="term" value="F:dioxygenase activity"/>
    <property type="evidence" value="ECO:0007669"/>
    <property type="project" value="UniProtKB-KW"/>
</dbReference>
<keyword evidence="5" id="KW-0408">Iron</keyword>
<dbReference type="Gene3D" id="3.60.130.10">
    <property type="entry name" value="Clavaminate synthase-like"/>
    <property type="match status" value="1"/>
</dbReference>
<comment type="caution">
    <text evidence="7">The sequence shown here is derived from an EMBL/GenBank/DDBJ whole genome shotgun (WGS) entry which is preliminary data.</text>
</comment>
<evidence type="ECO:0000256" key="4">
    <source>
        <dbReference type="ARBA" id="ARBA00023002"/>
    </source>
</evidence>
<evidence type="ECO:0000313" key="7">
    <source>
        <dbReference type="EMBL" id="MEJ5979099.1"/>
    </source>
</evidence>
<protein>
    <submittedName>
        <fullName evidence="7">TauD/TfdA family dioxygenase</fullName>
        <ecNumber evidence="7">1.14.11.-</ecNumber>
    </submittedName>
</protein>
<evidence type="ECO:0000256" key="3">
    <source>
        <dbReference type="ARBA" id="ARBA00022964"/>
    </source>
</evidence>
<reference evidence="7 8" key="1">
    <citation type="submission" date="2024-03" db="EMBL/GenBank/DDBJ databases">
        <authorList>
            <person name="Jo J.-H."/>
        </authorList>
    </citation>
    <scope>NUCLEOTIDE SEQUENCE [LARGE SCALE GENOMIC DNA]</scope>
    <source>
        <strain evidence="7 8">PS1R-30</strain>
    </source>
</reference>
<dbReference type="EC" id="1.14.11.-" evidence="7"/>
<keyword evidence="4 7" id="KW-0560">Oxidoreductase</keyword>
<dbReference type="PANTHER" id="PTHR30468">
    <property type="entry name" value="ALPHA-KETOGLUTARATE-DEPENDENT SULFONATE DIOXYGENASE"/>
    <property type="match status" value="1"/>
</dbReference>